<protein>
    <submittedName>
        <fullName evidence="2">Uncharacterized protein</fullName>
    </submittedName>
</protein>
<dbReference type="OrthoDB" id="73831at2759"/>
<sequence>MSSPAKLAAAKKKDAKLNPKPKAAGGTRPAPAGKSALNKSKLVKGAKKIGNAVAGKNKKKATSPKAKKDKDKAGGETTPTTTTSTTSTPTTETPAPTPTPAPEPEPEPEPAKKVEGKVKIRYNHYCEEVTITTTEGKADGSIPASEIVDLLALDFAFPGNFVTHLNSTAATERRDRLWYQPETGNISGLMIGKEYFCDIDEDEVAEAAVVRTAYKGVESSEPSMIGGKREEGCSCLFGNPCMEAYTCKNWAKREEIARANGWKGYS</sequence>
<dbReference type="EMBL" id="BRXY01000179">
    <property type="protein sequence ID" value="GMH74488.1"/>
    <property type="molecule type" value="Genomic_DNA"/>
</dbReference>
<evidence type="ECO:0000313" key="3">
    <source>
        <dbReference type="Proteomes" id="UP001165085"/>
    </source>
</evidence>
<name>A0A9W7EFD1_9STRA</name>
<feature type="compositionally biased region" description="Low complexity" evidence="1">
    <location>
        <begin position="75"/>
        <end position="94"/>
    </location>
</feature>
<proteinExistence type="predicted"/>
<organism evidence="2 3">
    <name type="scientific">Triparma strigata</name>
    <dbReference type="NCBI Taxonomy" id="1606541"/>
    <lineage>
        <taxon>Eukaryota</taxon>
        <taxon>Sar</taxon>
        <taxon>Stramenopiles</taxon>
        <taxon>Ochrophyta</taxon>
        <taxon>Bolidophyceae</taxon>
        <taxon>Parmales</taxon>
        <taxon>Triparmaceae</taxon>
        <taxon>Triparma</taxon>
    </lineage>
</organism>
<comment type="caution">
    <text evidence="2">The sequence shown here is derived from an EMBL/GenBank/DDBJ whole genome shotgun (WGS) entry which is preliminary data.</text>
</comment>
<dbReference type="AlphaFoldDB" id="A0A9W7EFD1"/>
<accession>A0A9W7EFD1</accession>
<dbReference type="Proteomes" id="UP001165085">
    <property type="component" value="Unassembled WGS sequence"/>
</dbReference>
<evidence type="ECO:0000256" key="1">
    <source>
        <dbReference type="SAM" id="MobiDB-lite"/>
    </source>
</evidence>
<reference evidence="3" key="1">
    <citation type="journal article" date="2023" name="Commun. Biol.">
        <title>Genome analysis of Parmales, the sister group of diatoms, reveals the evolutionary specialization of diatoms from phago-mixotrophs to photoautotrophs.</title>
        <authorList>
            <person name="Ban H."/>
            <person name="Sato S."/>
            <person name="Yoshikawa S."/>
            <person name="Yamada K."/>
            <person name="Nakamura Y."/>
            <person name="Ichinomiya M."/>
            <person name="Sato N."/>
            <person name="Blanc-Mathieu R."/>
            <person name="Endo H."/>
            <person name="Kuwata A."/>
            <person name="Ogata H."/>
        </authorList>
    </citation>
    <scope>NUCLEOTIDE SEQUENCE [LARGE SCALE GENOMIC DNA]</scope>
    <source>
        <strain evidence="3">NIES 3701</strain>
    </source>
</reference>
<evidence type="ECO:0000313" key="2">
    <source>
        <dbReference type="EMBL" id="GMH74488.1"/>
    </source>
</evidence>
<keyword evidence="3" id="KW-1185">Reference proteome</keyword>
<gene>
    <name evidence="2" type="ORF">TrST_g2273</name>
</gene>
<feature type="region of interest" description="Disordered" evidence="1">
    <location>
        <begin position="1"/>
        <end position="116"/>
    </location>
</feature>
<feature type="compositionally biased region" description="Basic residues" evidence="1">
    <location>
        <begin position="56"/>
        <end position="65"/>
    </location>
</feature>